<protein>
    <recommendedName>
        <fullName evidence="3">Secreted protein</fullName>
    </recommendedName>
</protein>
<dbReference type="RefSeq" id="WP_032771032.1">
    <property type="nucleotide sequence ID" value="NZ_CP098609.1"/>
</dbReference>
<evidence type="ECO:0008006" key="3">
    <source>
        <dbReference type="Google" id="ProtNLM"/>
    </source>
</evidence>
<accession>A0ABY4UU51</accession>
<organism evidence="1 2">
    <name type="scientific">Streptomyces filamentosus</name>
    <name type="common">Streptomyces roseosporus</name>
    <dbReference type="NCBI Taxonomy" id="67294"/>
    <lineage>
        <taxon>Bacteria</taxon>
        <taxon>Bacillati</taxon>
        <taxon>Actinomycetota</taxon>
        <taxon>Actinomycetes</taxon>
        <taxon>Kitasatosporales</taxon>
        <taxon>Streptomycetaceae</taxon>
        <taxon>Streptomyces</taxon>
    </lineage>
</organism>
<proteinExistence type="predicted"/>
<name>A0ABY4UU51_STRFL</name>
<keyword evidence="2" id="KW-1185">Reference proteome</keyword>
<evidence type="ECO:0000313" key="2">
    <source>
        <dbReference type="Proteomes" id="UP001056079"/>
    </source>
</evidence>
<dbReference type="Proteomes" id="UP001056079">
    <property type="component" value="Chromosome"/>
</dbReference>
<dbReference type="EMBL" id="CP098609">
    <property type="protein sequence ID" value="USC47342.1"/>
    <property type="molecule type" value="Genomic_DNA"/>
</dbReference>
<sequence>MAGSIATSYAALAFASVLCACVVSDTGGIVAFASLIASATSSIHREAPLLYSPSRSVAAAVCPPQERNASPPSPCHGRPDTYSLRSSPIFVMVEDAWASFVDRLDAPDGLADAMRATNCWCVIDSKFVRRSCGVLPPVPTAIRRTPPCPPSSPSA</sequence>
<evidence type="ECO:0000313" key="1">
    <source>
        <dbReference type="EMBL" id="USC47342.1"/>
    </source>
</evidence>
<reference evidence="1" key="1">
    <citation type="submission" date="2021-08" db="EMBL/GenBank/DDBJ databases">
        <title>DNA methylation of m4C regulates biosynthesis of daptomycin in Streptomyces roseosporus L30.</title>
        <authorList>
            <person name="Fang J.-L."/>
        </authorList>
    </citation>
    <scope>NUCLEOTIDE SEQUENCE</scope>
    <source>
        <strain evidence="1">L30</strain>
    </source>
</reference>
<gene>
    <name evidence="1" type="ORF">K7395_11590</name>
</gene>